<protein>
    <submittedName>
        <fullName evidence="10">ABC transporter permease</fullName>
    </submittedName>
</protein>
<evidence type="ECO:0000256" key="2">
    <source>
        <dbReference type="ARBA" id="ARBA00007069"/>
    </source>
</evidence>
<organism evidence="10 11">
    <name type="scientific">Rhizobium loti</name>
    <name type="common">Mesorhizobium loti</name>
    <dbReference type="NCBI Taxonomy" id="381"/>
    <lineage>
        <taxon>Bacteria</taxon>
        <taxon>Pseudomonadati</taxon>
        <taxon>Pseudomonadota</taxon>
        <taxon>Alphaproteobacteria</taxon>
        <taxon>Hyphomicrobiales</taxon>
        <taxon>Phyllobacteriaceae</taxon>
        <taxon>Mesorhizobium</taxon>
    </lineage>
</organism>
<dbReference type="SUPFAM" id="SSF161098">
    <property type="entry name" value="MetI-like"/>
    <property type="match status" value="1"/>
</dbReference>
<dbReference type="GO" id="GO:0005886">
    <property type="term" value="C:plasma membrane"/>
    <property type="evidence" value="ECO:0007669"/>
    <property type="project" value="UniProtKB-SubCell"/>
</dbReference>
<dbReference type="Gene3D" id="1.10.3720.10">
    <property type="entry name" value="MetI-like"/>
    <property type="match status" value="1"/>
</dbReference>
<feature type="transmembrane region" description="Helical" evidence="8">
    <location>
        <begin position="266"/>
        <end position="283"/>
    </location>
</feature>
<dbReference type="AlphaFoldDB" id="A0A117N3E2"/>
<dbReference type="PROSITE" id="PS50928">
    <property type="entry name" value="ABC_TM1"/>
    <property type="match status" value="1"/>
</dbReference>
<accession>A0A117N3E2</accession>
<feature type="transmembrane region" description="Helical" evidence="8">
    <location>
        <begin position="396"/>
        <end position="419"/>
    </location>
</feature>
<feature type="transmembrane region" description="Helical" evidence="8">
    <location>
        <begin position="240"/>
        <end position="259"/>
    </location>
</feature>
<reference evidence="10 11" key="1">
    <citation type="submission" date="2015-12" db="EMBL/GenBank/DDBJ databases">
        <title>Draft genome sequence of Mesorhizobium sp. UFLA 01-765, a multitolerant efficient symbiont and plant-growth promoting strain isolated from Zn-mining soil using Leucaena leucocephala as a trap plant.</title>
        <authorList>
            <person name="Rangel W.M."/>
            <person name="Thijs S."/>
            <person name="Longatti S.M."/>
            <person name="Moreira F.M."/>
            <person name="Weyens N."/>
            <person name="Vangronsveld J."/>
            <person name="Van Hamme J.D."/>
            <person name="Bottos E.M."/>
            <person name="Rineau F."/>
        </authorList>
    </citation>
    <scope>NUCLEOTIDE SEQUENCE [LARGE SCALE GENOMIC DNA]</scope>
    <source>
        <strain evidence="10 11">UFLA 01-765</strain>
    </source>
</reference>
<sequence length="427" mass="46239">MSALQPSDLDRPALARGRSAAADADLRSVSAALRRAEFGDRLRSLALAAPLLVLLALSFGIPIVLLLSRAVYDPTIADALPRTTVALADWNGQGLPGDAALTALAADLSENQAKGTAYELAKSINARLPGARSQVLKTVRKLESASGQPPLDVMKSVPFWTAPGTWPAIASGTHRLTSFYLLSALDLRWNADGGIERVPPEQAIFLQVFMRTFFVAAAVTIATLLLGFPLAYLISSVPKGLAAILIVAVLLPFWTSILVRTAAWTVLLQKFGLVNDMLLWLGVASDRLDLMYSRMGLIIAMTHIQLPFTLLPIYSVMRTIQPSQMKAAYSLGARPFTAFRRVYLPQVFPGVMAGCLLTFILCLGYYITPALIGGASDQLISNFIANYVNVELNWEMAAALSFILLVFTLALFGIFARILGFDRLKLV</sequence>
<evidence type="ECO:0000256" key="1">
    <source>
        <dbReference type="ARBA" id="ARBA00004651"/>
    </source>
</evidence>
<dbReference type="PANTHER" id="PTHR42929">
    <property type="entry name" value="INNER MEMBRANE ABC TRANSPORTER PERMEASE PROTEIN YDCU-RELATED-RELATED"/>
    <property type="match status" value="1"/>
</dbReference>
<dbReference type="InterPro" id="IPR035906">
    <property type="entry name" value="MetI-like_sf"/>
</dbReference>
<evidence type="ECO:0000256" key="4">
    <source>
        <dbReference type="ARBA" id="ARBA00022475"/>
    </source>
</evidence>
<keyword evidence="4" id="KW-1003">Cell membrane</keyword>
<feature type="transmembrane region" description="Helical" evidence="8">
    <location>
        <begin position="213"/>
        <end position="234"/>
    </location>
</feature>
<keyword evidence="6 8" id="KW-1133">Transmembrane helix</keyword>
<evidence type="ECO:0000259" key="9">
    <source>
        <dbReference type="PROSITE" id="PS50928"/>
    </source>
</evidence>
<dbReference type="Proteomes" id="UP000053176">
    <property type="component" value="Unassembled WGS sequence"/>
</dbReference>
<evidence type="ECO:0000256" key="7">
    <source>
        <dbReference type="ARBA" id="ARBA00023136"/>
    </source>
</evidence>
<comment type="similarity">
    <text evidence="2">Belongs to the binding-protein-dependent transport system permease family. CysTW subfamily.</text>
</comment>
<comment type="subcellular location">
    <subcellularLocation>
        <location evidence="1 8">Cell membrane</location>
        <topology evidence="1 8">Multi-pass membrane protein</topology>
    </subcellularLocation>
</comment>
<evidence type="ECO:0000313" key="11">
    <source>
        <dbReference type="Proteomes" id="UP000053176"/>
    </source>
</evidence>
<feature type="transmembrane region" description="Helical" evidence="8">
    <location>
        <begin position="295"/>
        <end position="316"/>
    </location>
</feature>
<feature type="domain" description="ABC transmembrane type-1" evidence="9">
    <location>
        <begin position="209"/>
        <end position="415"/>
    </location>
</feature>
<evidence type="ECO:0000256" key="6">
    <source>
        <dbReference type="ARBA" id="ARBA00022989"/>
    </source>
</evidence>
<keyword evidence="5 8" id="KW-0812">Transmembrane</keyword>
<evidence type="ECO:0000256" key="3">
    <source>
        <dbReference type="ARBA" id="ARBA00022448"/>
    </source>
</evidence>
<dbReference type="OrthoDB" id="9807047at2"/>
<dbReference type="CDD" id="cd06261">
    <property type="entry name" value="TM_PBP2"/>
    <property type="match status" value="1"/>
</dbReference>
<proteinExistence type="inferred from homology"/>
<keyword evidence="7 8" id="KW-0472">Membrane</keyword>
<name>A0A117N3E2_RHILI</name>
<evidence type="ECO:0000256" key="5">
    <source>
        <dbReference type="ARBA" id="ARBA00022692"/>
    </source>
</evidence>
<dbReference type="EMBL" id="LPWA01000109">
    <property type="protein sequence ID" value="KUM26120.1"/>
    <property type="molecule type" value="Genomic_DNA"/>
</dbReference>
<dbReference type="PANTHER" id="PTHR42929:SF5">
    <property type="entry name" value="ABC TRANSPORTER PERMEASE PROTEIN"/>
    <property type="match status" value="1"/>
</dbReference>
<evidence type="ECO:0000313" key="10">
    <source>
        <dbReference type="EMBL" id="KUM26120.1"/>
    </source>
</evidence>
<feature type="transmembrane region" description="Helical" evidence="8">
    <location>
        <begin position="45"/>
        <end position="67"/>
    </location>
</feature>
<feature type="transmembrane region" description="Helical" evidence="8">
    <location>
        <begin position="347"/>
        <end position="367"/>
    </location>
</feature>
<comment type="caution">
    <text evidence="10">The sequence shown here is derived from an EMBL/GenBank/DDBJ whole genome shotgun (WGS) entry which is preliminary data.</text>
</comment>
<dbReference type="Pfam" id="PF00528">
    <property type="entry name" value="BPD_transp_1"/>
    <property type="match status" value="1"/>
</dbReference>
<dbReference type="InterPro" id="IPR000515">
    <property type="entry name" value="MetI-like"/>
</dbReference>
<evidence type="ECO:0000256" key="8">
    <source>
        <dbReference type="RuleBase" id="RU363032"/>
    </source>
</evidence>
<gene>
    <name evidence="10" type="ORF">AU467_03765</name>
</gene>
<dbReference type="GO" id="GO:0055085">
    <property type="term" value="P:transmembrane transport"/>
    <property type="evidence" value="ECO:0007669"/>
    <property type="project" value="InterPro"/>
</dbReference>
<keyword evidence="3 8" id="KW-0813">Transport</keyword>